<dbReference type="EMBL" id="QFOI01000017">
    <property type="protein sequence ID" value="PZP51925.1"/>
    <property type="molecule type" value="Genomic_DNA"/>
</dbReference>
<protein>
    <submittedName>
        <fullName evidence="1">Uncharacterized protein</fullName>
    </submittedName>
</protein>
<evidence type="ECO:0000313" key="2">
    <source>
        <dbReference type="Proteomes" id="UP000249645"/>
    </source>
</evidence>
<dbReference type="Proteomes" id="UP000249645">
    <property type="component" value="Unassembled WGS sequence"/>
</dbReference>
<gene>
    <name evidence="1" type="ORF">DI598_01945</name>
</gene>
<name>A0A2W5F7G1_9SPHI</name>
<reference evidence="1 2" key="1">
    <citation type="submission" date="2017-11" db="EMBL/GenBank/DDBJ databases">
        <title>Infants hospitalized years apart are colonized by the same room-sourced microbial strains.</title>
        <authorList>
            <person name="Brooks B."/>
            <person name="Olm M.R."/>
            <person name="Firek B.A."/>
            <person name="Baker R."/>
            <person name="Thomas B.C."/>
            <person name="Morowitz M.J."/>
            <person name="Banfield J.F."/>
        </authorList>
    </citation>
    <scope>NUCLEOTIDE SEQUENCE [LARGE SCALE GENOMIC DNA]</scope>
    <source>
        <strain evidence="1">S2_009_000_R2_76</strain>
    </source>
</reference>
<evidence type="ECO:0000313" key="1">
    <source>
        <dbReference type="EMBL" id="PZP51925.1"/>
    </source>
</evidence>
<sequence>MKKLYSKTLFFLIPGLLTLLSVNGQRRLVNLDFDKDARIVAYGTSSAISTTSTAIDGSYVFAGTGYSGGASSGSKITLGGTVIGQRGGGEIFTIPAAGSNNARQINFSSGSSTTVNFNNTGGYKFSNIYYLTCCAFRQYLFLGCLSFV</sequence>
<comment type="caution">
    <text evidence="1">The sequence shown here is derived from an EMBL/GenBank/DDBJ whole genome shotgun (WGS) entry which is preliminary data.</text>
</comment>
<organism evidence="1 2">
    <name type="scientific">Pseudopedobacter saltans</name>
    <dbReference type="NCBI Taxonomy" id="151895"/>
    <lineage>
        <taxon>Bacteria</taxon>
        <taxon>Pseudomonadati</taxon>
        <taxon>Bacteroidota</taxon>
        <taxon>Sphingobacteriia</taxon>
        <taxon>Sphingobacteriales</taxon>
        <taxon>Sphingobacteriaceae</taxon>
        <taxon>Pseudopedobacter</taxon>
    </lineage>
</organism>
<dbReference type="AlphaFoldDB" id="A0A2W5F7G1"/>
<accession>A0A2W5F7G1</accession>
<proteinExistence type="predicted"/>